<comment type="caution">
    <text evidence="3">The sequence shown here is derived from an EMBL/GenBank/DDBJ whole genome shotgun (WGS) entry which is preliminary data.</text>
</comment>
<feature type="signal peptide" evidence="1">
    <location>
        <begin position="1"/>
        <end position="39"/>
    </location>
</feature>
<reference evidence="3 4" key="1">
    <citation type="submission" date="2019-06" db="EMBL/GenBank/DDBJ databases">
        <title>Sequencing the genomes of 1000 actinobacteria strains.</title>
        <authorList>
            <person name="Klenk H.-P."/>
        </authorList>
    </citation>
    <scope>NUCLEOTIDE SEQUENCE [LARGE SCALE GENOMIC DNA]</scope>
    <source>
        <strain evidence="3 4">DSM 21776</strain>
    </source>
</reference>
<evidence type="ECO:0000256" key="1">
    <source>
        <dbReference type="SAM" id="SignalP"/>
    </source>
</evidence>
<evidence type="ECO:0000313" key="4">
    <source>
        <dbReference type="Proteomes" id="UP000320085"/>
    </source>
</evidence>
<dbReference type="SUPFAM" id="SSF52266">
    <property type="entry name" value="SGNH hydrolase"/>
    <property type="match status" value="1"/>
</dbReference>
<dbReference type="InterPro" id="IPR036514">
    <property type="entry name" value="SGNH_hydro_sf"/>
</dbReference>
<organism evidence="3 4">
    <name type="scientific">Humibacillus xanthopallidus</name>
    <dbReference type="NCBI Taxonomy" id="412689"/>
    <lineage>
        <taxon>Bacteria</taxon>
        <taxon>Bacillati</taxon>
        <taxon>Actinomycetota</taxon>
        <taxon>Actinomycetes</taxon>
        <taxon>Micrococcales</taxon>
        <taxon>Intrasporangiaceae</taxon>
        <taxon>Humibacillus</taxon>
    </lineage>
</organism>
<evidence type="ECO:0000313" key="3">
    <source>
        <dbReference type="EMBL" id="TQN45829.1"/>
    </source>
</evidence>
<accession>A0A543PP25</accession>
<evidence type="ECO:0000259" key="2">
    <source>
        <dbReference type="Pfam" id="PF13472"/>
    </source>
</evidence>
<dbReference type="Gene3D" id="3.40.50.1110">
    <property type="entry name" value="SGNH hydrolase"/>
    <property type="match status" value="1"/>
</dbReference>
<gene>
    <name evidence="3" type="ORF">FHX52_2529</name>
</gene>
<dbReference type="InterPro" id="IPR013830">
    <property type="entry name" value="SGNH_hydro"/>
</dbReference>
<proteinExistence type="predicted"/>
<name>A0A543PP25_9MICO</name>
<protein>
    <submittedName>
        <fullName evidence="3">Lysophospholipase L1-like esterase</fullName>
    </submittedName>
</protein>
<feature type="chain" id="PRO_5021858848" evidence="1">
    <location>
        <begin position="40"/>
        <end position="323"/>
    </location>
</feature>
<dbReference type="Proteomes" id="UP000320085">
    <property type="component" value="Unassembled WGS sequence"/>
</dbReference>
<dbReference type="AlphaFoldDB" id="A0A543PP25"/>
<dbReference type="EMBL" id="VFQF01000002">
    <property type="protein sequence ID" value="TQN45829.1"/>
    <property type="molecule type" value="Genomic_DNA"/>
</dbReference>
<keyword evidence="1" id="KW-0732">Signal</keyword>
<feature type="domain" description="SGNH hydrolase-type esterase" evidence="2">
    <location>
        <begin position="73"/>
        <end position="312"/>
    </location>
</feature>
<sequence>MRTTVRTVRTLSTTVRTTALGVVAAALLVCFAGVAPAPAAPLAAAPSVAAALAAAPSAAPPTRDSGSGGWYLALGDSLAAGYLHGSGDHRTQGYAGATLAAVRTHHRGATLVNLACSGETTASMISGGTCSYAQGSQLAQAAAFLREHRRTMRLVTIDIGGNDVARCGVLLLPPSCTTPALQKLRANLPVILNTLRAAAGPDVQIIVLDYYDPFLVFWLRLGPDAPLFRLAALSSVALLAGTGGVNEAITSSAAGARADVAQVARHFSTTAFAPTLPFPEHGDVPLNVIRICQWTTMCSNLDFHPNPKGYAVLADAVVDRLRR</sequence>
<dbReference type="RefSeq" id="WP_185747265.1">
    <property type="nucleotide sequence ID" value="NZ_BAAAQC010000010.1"/>
</dbReference>
<dbReference type="Pfam" id="PF13472">
    <property type="entry name" value="Lipase_GDSL_2"/>
    <property type="match status" value="1"/>
</dbReference>